<dbReference type="AlphaFoldDB" id="A0A0A0I8C2"/>
<evidence type="ECO:0000313" key="2">
    <source>
        <dbReference type="Proteomes" id="UP000030012"/>
    </source>
</evidence>
<dbReference type="OrthoDB" id="2087700at2"/>
<dbReference type="GO" id="GO:0000287">
    <property type="term" value="F:magnesium ion binding"/>
    <property type="evidence" value="ECO:0007669"/>
    <property type="project" value="InterPro"/>
</dbReference>
<organism evidence="1 2">
    <name type="scientific">Clostridium novyi A str. 4552</name>
    <dbReference type="NCBI Taxonomy" id="1444289"/>
    <lineage>
        <taxon>Bacteria</taxon>
        <taxon>Bacillati</taxon>
        <taxon>Bacillota</taxon>
        <taxon>Clostridia</taxon>
        <taxon>Eubacteriales</taxon>
        <taxon>Clostridiaceae</taxon>
        <taxon>Clostridium</taxon>
    </lineage>
</organism>
<dbReference type="Gene3D" id="3.30.1330.70">
    <property type="entry name" value="Holliday junction resolvase RusA"/>
    <property type="match status" value="1"/>
</dbReference>
<dbReference type="RefSeq" id="WP_039254397.1">
    <property type="nucleotide sequence ID" value="NZ_JENJ01000018.1"/>
</dbReference>
<dbReference type="GO" id="GO:0006281">
    <property type="term" value="P:DNA repair"/>
    <property type="evidence" value="ECO:0007669"/>
    <property type="project" value="InterPro"/>
</dbReference>
<sequence length="217" mass="24660">MCKPYAKIIVHGSPITKSNFKLSNVHGRAILPFNSGKYHDRYGVYEELIAYEARLQNPNIILTESLIAILKVYYKSKKRHPDTTNIPKSIFDGIEKSGIIINDAQIRRLIIEEHYDNKNPRFELELFGESIYNVHYEISENKIPCEPINYNPPPNKKSSNTKSLLTKKKDIISNTSSSNSSIMCCDICGKPLKNIEDSISANKGKTLICKSCFSKLF</sequence>
<name>A0A0A0I8C2_CLONO</name>
<evidence type="ECO:0000313" key="1">
    <source>
        <dbReference type="EMBL" id="KGM96793.1"/>
    </source>
</evidence>
<gene>
    <name evidence="1" type="ORF">Z968_05550</name>
</gene>
<dbReference type="EMBL" id="JENJ01000018">
    <property type="protein sequence ID" value="KGM96793.1"/>
    <property type="molecule type" value="Genomic_DNA"/>
</dbReference>
<dbReference type="GO" id="GO:0006310">
    <property type="term" value="P:DNA recombination"/>
    <property type="evidence" value="ECO:0007669"/>
    <property type="project" value="InterPro"/>
</dbReference>
<dbReference type="InterPro" id="IPR008822">
    <property type="entry name" value="Endonuclease_RusA-like"/>
</dbReference>
<protein>
    <submittedName>
        <fullName evidence="1">Zn-finger containing protein</fullName>
    </submittedName>
</protein>
<dbReference type="Proteomes" id="UP000030012">
    <property type="component" value="Unassembled WGS sequence"/>
</dbReference>
<dbReference type="InterPro" id="IPR036614">
    <property type="entry name" value="RusA-like_sf"/>
</dbReference>
<accession>A0A0A0I8C2</accession>
<reference evidence="1 2" key="1">
    <citation type="submission" date="2014-01" db="EMBL/GenBank/DDBJ databases">
        <title>Plasmidome dynamics in the species complex Clostridium novyi sensu lato converts strains of independent lineages into distinctly different pathogens.</title>
        <authorList>
            <person name="Skarin H."/>
            <person name="Segerman B."/>
        </authorList>
    </citation>
    <scope>NUCLEOTIDE SEQUENCE [LARGE SCALE GENOMIC DNA]</scope>
    <source>
        <strain evidence="1 2">4552</strain>
    </source>
</reference>
<dbReference type="Pfam" id="PF05866">
    <property type="entry name" value="RusA"/>
    <property type="match status" value="1"/>
</dbReference>
<dbReference type="SUPFAM" id="SSF103084">
    <property type="entry name" value="Holliday junction resolvase RusA"/>
    <property type="match status" value="1"/>
</dbReference>
<proteinExistence type="predicted"/>
<comment type="caution">
    <text evidence="1">The sequence shown here is derived from an EMBL/GenBank/DDBJ whole genome shotgun (WGS) entry which is preliminary data.</text>
</comment>